<dbReference type="RefSeq" id="WP_378260652.1">
    <property type="nucleotide sequence ID" value="NZ_JBHUKR010000004.1"/>
</dbReference>
<evidence type="ECO:0000313" key="5">
    <source>
        <dbReference type="Proteomes" id="UP001597417"/>
    </source>
</evidence>
<evidence type="ECO:0000313" key="4">
    <source>
        <dbReference type="EMBL" id="MFD2415126.1"/>
    </source>
</evidence>
<comment type="subcellular location">
    <subcellularLocation>
        <location evidence="2">Gas vesicle</location>
    </subcellularLocation>
</comment>
<name>A0ABW5FJM7_9PSEU</name>
<comment type="caution">
    <text evidence="4">The sequence shown here is derived from an EMBL/GenBank/DDBJ whole genome shotgun (WGS) entry which is preliminary data.</text>
</comment>
<evidence type="ECO:0000256" key="2">
    <source>
        <dbReference type="ARBA" id="ARBA00035108"/>
    </source>
</evidence>
<sequence length="236" mass="25604">MRLALHAVARAGHPMPPGTSFRLVVWHDLAAIVSELPRGAGVTGENALVQLGLLSGLVLDGPVVPLRFGAVAEDEDAVRAEVLAPTAGLLRAHLDRLDGMAEVHVYLKFDHDAALRAIFEEGETRPYAGLDLAARVRQGEQIGRRLVGWRRRRSDALLEPVSALAHAQAELDQDDHLTERRAFLVPLTRLETFRATTAELGGHEAVAVEYVGPLPAYNFLDVETPAASAPASRWGW</sequence>
<dbReference type="Pfam" id="PF06386">
    <property type="entry name" value="GvpL_GvpF"/>
    <property type="match status" value="1"/>
</dbReference>
<gene>
    <name evidence="4" type="ORF">ACFSXZ_02175</name>
</gene>
<dbReference type="PANTHER" id="PTHR36852:SF1">
    <property type="entry name" value="PROTEIN GVPL 2"/>
    <property type="match status" value="1"/>
</dbReference>
<comment type="similarity">
    <text evidence="3">Belongs to the gas vesicle GvpF/GvpL family.</text>
</comment>
<accession>A0ABW5FJM7</accession>
<dbReference type="PANTHER" id="PTHR36852">
    <property type="entry name" value="PROTEIN GVPL 2"/>
    <property type="match status" value="1"/>
</dbReference>
<dbReference type="EMBL" id="JBHUKR010000004">
    <property type="protein sequence ID" value="MFD2415126.1"/>
    <property type="molecule type" value="Genomic_DNA"/>
</dbReference>
<proteinExistence type="inferred from homology"/>
<evidence type="ECO:0000256" key="3">
    <source>
        <dbReference type="ARBA" id="ARBA00035643"/>
    </source>
</evidence>
<evidence type="ECO:0000256" key="1">
    <source>
        <dbReference type="ARBA" id="ARBA00022987"/>
    </source>
</evidence>
<dbReference type="Proteomes" id="UP001597417">
    <property type="component" value="Unassembled WGS sequence"/>
</dbReference>
<organism evidence="4 5">
    <name type="scientific">Amycolatopsis pigmentata</name>
    <dbReference type="NCBI Taxonomy" id="450801"/>
    <lineage>
        <taxon>Bacteria</taxon>
        <taxon>Bacillati</taxon>
        <taxon>Actinomycetota</taxon>
        <taxon>Actinomycetes</taxon>
        <taxon>Pseudonocardiales</taxon>
        <taxon>Pseudonocardiaceae</taxon>
        <taxon>Amycolatopsis</taxon>
    </lineage>
</organism>
<protein>
    <submittedName>
        <fullName evidence="4">GvpL/GvpF family gas vesicle protein</fullName>
    </submittedName>
</protein>
<keyword evidence="1" id="KW-0304">Gas vesicle</keyword>
<dbReference type="InterPro" id="IPR009430">
    <property type="entry name" value="GvpL/GvpF"/>
</dbReference>
<reference evidence="5" key="1">
    <citation type="journal article" date="2019" name="Int. J. Syst. Evol. Microbiol.">
        <title>The Global Catalogue of Microorganisms (GCM) 10K type strain sequencing project: providing services to taxonomists for standard genome sequencing and annotation.</title>
        <authorList>
            <consortium name="The Broad Institute Genomics Platform"/>
            <consortium name="The Broad Institute Genome Sequencing Center for Infectious Disease"/>
            <person name="Wu L."/>
            <person name="Ma J."/>
        </authorList>
    </citation>
    <scope>NUCLEOTIDE SEQUENCE [LARGE SCALE GENOMIC DNA]</scope>
    <source>
        <strain evidence="5">CGMCC 4.7645</strain>
    </source>
</reference>
<keyword evidence="5" id="KW-1185">Reference proteome</keyword>